<keyword evidence="2" id="KW-1185">Reference proteome</keyword>
<comment type="caution">
    <text evidence="1">The sequence shown here is derived from an EMBL/GenBank/DDBJ whole genome shotgun (WGS) entry which is preliminary data.</text>
</comment>
<name>A0ABR7KJ84_9FIRM</name>
<accession>A0ABR7KJ84</accession>
<dbReference type="RefSeq" id="WP_186999358.1">
    <property type="nucleotide sequence ID" value="NZ_JACRWH010000037.1"/>
</dbReference>
<evidence type="ECO:0000313" key="2">
    <source>
        <dbReference type="Proteomes" id="UP000649075"/>
    </source>
</evidence>
<sequence length="71" mass="8441">MLYFENVKRELKKWNFNYKNNVVPRHSTYKVKWVLPVAPVTVIAPEKETSYLFGFNEKGIYIFPVDGIILF</sequence>
<proteinExistence type="predicted"/>
<dbReference type="Proteomes" id="UP000649075">
    <property type="component" value="Unassembled WGS sequence"/>
</dbReference>
<reference evidence="1 2" key="1">
    <citation type="submission" date="2020-08" db="EMBL/GenBank/DDBJ databases">
        <authorList>
            <person name="Liu C."/>
            <person name="Sun Q."/>
        </authorList>
    </citation>
    <scope>NUCLEOTIDE SEQUENCE [LARGE SCALE GENOMIC DNA]</scope>
    <source>
        <strain evidence="1 2">L34</strain>
    </source>
</reference>
<gene>
    <name evidence="1" type="ORF">H8911_08555</name>
</gene>
<protein>
    <submittedName>
        <fullName evidence="1">Uncharacterized protein</fullName>
    </submittedName>
</protein>
<organism evidence="1 2">
    <name type="scientific">Holdemanella hominis</name>
    <dbReference type="NCBI Taxonomy" id="2764327"/>
    <lineage>
        <taxon>Bacteria</taxon>
        <taxon>Bacillati</taxon>
        <taxon>Bacillota</taxon>
        <taxon>Erysipelotrichia</taxon>
        <taxon>Erysipelotrichales</taxon>
        <taxon>Erysipelotrichaceae</taxon>
        <taxon>Holdemanella</taxon>
    </lineage>
</organism>
<dbReference type="EMBL" id="JACRWH010000037">
    <property type="protein sequence ID" value="MBC6012784.1"/>
    <property type="molecule type" value="Genomic_DNA"/>
</dbReference>
<evidence type="ECO:0000313" key="1">
    <source>
        <dbReference type="EMBL" id="MBC6012784.1"/>
    </source>
</evidence>